<evidence type="ECO:0000259" key="2">
    <source>
        <dbReference type="PROSITE" id="PS50994"/>
    </source>
</evidence>
<dbReference type="STRING" id="411473.RUMCAL_00237"/>
<evidence type="ECO:0000259" key="1">
    <source>
        <dbReference type="PROSITE" id="PS50943"/>
    </source>
</evidence>
<accession>U2KFQ3</accession>
<dbReference type="Proteomes" id="UP000016662">
    <property type="component" value="Unassembled WGS sequence"/>
</dbReference>
<dbReference type="OrthoDB" id="3193769at2"/>
<evidence type="ECO:0000313" key="3">
    <source>
        <dbReference type="EMBL" id="ERJ97371.1"/>
    </source>
</evidence>
<dbReference type="InterPro" id="IPR001387">
    <property type="entry name" value="Cro/C1-type_HTH"/>
</dbReference>
<dbReference type="PANTHER" id="PTHR35004:SF7">
    <property type="entry name" value="INTEGRASE PROTEIN"/>
    <property type="match status" value="1"/>
</dbReference>
<reference evidence="3 4" key="1">
    <citation type="submission" date="2013-07" db="EMBL/GenBank/DDBJ databases">
        <authorList>
            <person name="Weinstock G."/>
            <person name="Sodergren E."/>
            <person name="Wylie T."/>
            <person name="Fulton L."/>
            <person name="Fulton R."/>
            <person name="Fronick C."/>
            <person name="O'Laughlin M."/>
            <person name="Godfrey J."/>
            <person name="Miner T."/>
            <person name="Herter B."/>
            <person name="Appelbaum E."/>
            <person name="Cordes M."/>
            <person name="Lek S."/>
            <person name="Wollam A."/>
            <person name="Pepin K.H."/>
            <person name="Palsikar V.B."/>
            <person name="Mitreva M."/>
            <person name="Wilson R.K."/>
        </authorList>
    </citation>
    <scope>NUCLEOTIDE SEQUENCE [LARGE SCALE GENOMIC DNA]</scope>
    <source>
        <strain evidence="3 4">ATCC 27760</strain>
    </source>
</reference>
<dbReference type="InterPro" id="IPR054353">
    <property type="entry name" value="IstA-like_C"/>
</dbReference>
<keyword evidence="4" id="KW-1185">Reference proteome</keyword>
<dbReference type="PATRIC" id="fig|411473.3.peg.207"/>
<gene>
    <name evidence="3" type="ORF">RUMCAL_00237</name>
</gene>
<proteinExistence type="predicted"/>
<organism evidence="3 4">
    <name type="scientific">Ruminococcus callidus ATCC 27760</name>
    <dbReference type="NCBI Taxonomy" id="411473"/>
    <lineage>
        <taxon>Bacteria</taxon>
        <taxon>Bacillati</taxon>
        <taxon>Bacillota</taxon>
        <taxon>Clostridia</taxon>
        <taxon>Eubacteriales</taxon>
        <taxon>Oscillospiraceae</taxon>
        <taxon>Ruminococcus</taxon>
    </lineage>
</organism>
<dbReference type="InterPro" id="IPR010982">
    <property type="entry name" value="Lambda_DNA-bd_dom_sf"/>
</dbReference>
<sequence length="478" mass="54600">MEIYEKIRYYREHTDFSQRNVAKILGISRNTVKKYWEGRTVPWERKPGSGRKNDIITDDVKAFIMKCLDSDQKAPRKQQHTAHKIYTRLVAECGFDGCEASVRRTVAELKGKVSNVFVPLSYDPAEAVQVDWGEATVILGGIRQKIQIWCMRECHSGDIFVSAFYRQNEESFLEGIVKGLEHFGGTPQKIIFDNARVAVKEGFGCHAKATDKYLSLSAHYSFKPVFCNPAQGHEKGLVEGLVGLVRRNFFVPVPNISTIDELNEKLLEYCAVYRNHKIPGKDLTVGEMAENCKEHWIPLPPYRYDTSNTLQIKADDFSLVRFDHNKYAVPYQYSSKMITVKGSGNQVIMLFRGEIIAKYDRDYRHNQTHYRLEHYIGLIEKRPRSVYNAAPIKKTVPTELYQFLMKLSSPKEIVKVLRLYLDIGNAVLKHLPYADSYNTLYAGVIGSPVRKIQIESSIGIVPPDLKRYDSLLKGGDAV</sequence>
<dbReference type="InterPro" id="IPR012337">
    <property type="entry name" value="RNaseH-like_sf"/>
</dbReference>
<dbReference type="PROSITE" id="PS50994">
    <property type="entry name" value="INTEGRASE"/>
    <property type="match status" value="1"/>
</dbReference>
<dbReference type="HOGENOM" id="CLU_020626_2_0_9"/>
<dbReference type="GO" id="GO:0015074">
    <property type="term" value="P:DNA integration"/>
    <property type="evidence" value="ECO:0007669"/>
    <property type="project" value="InterPro"/>
</dbReference>
<dbReference type="SUPFAM" id="SSF47413">
    <property type="entry name" value="lambda repressor-like DNA-binding domains"/>
    <property type="match status" value="1"/>
</dbReference>
<dbReference type="RefSeq" id="WP_021681784.1">
    <property type="nucleotide sequence ID" value="NZ_KI260379.1"/>
</dbReference>
<dbReference type="Gene3D" id="1.10.260.40">
    <property type="entry name" value="lambda repressor-like DNA-binding domains"/>
    <property type="match status" value="1"/>
</dbReference>
<dbReference type="AlphaFoldDB" id="U2KFQ3"/>
<dbReference type="PROSITE" id="PS50943">
    <property type="entry name" value="HTH_CROC1"/>
    <property type="match status" value="1"/>
</dbReference>
<dbReference type="PANTHER" id="PTHR35004">
    <property type="entry name" value="TRANSPOSASE RV3428C-RELATED"/>
    <property type="match status" value="1"/>
</dbReference>
<dbReference type="SUPFAM" id="SSF53098">
    <property type="entry name" value="Ribonuclease H-like"/>
    <property type="match status" value="1"/>
</dbReference>
<dbReference type="EMBL" id="AWVF01000027">
    <property type="protein sequence ID" value="ERJ97371.1"/>
    <property type="molecule type" value="Genomic_DNA"/>
</dbReference>
<dbReference type="eggNOG" id="COG4584">
    <property type="taxonomic scope" value="Bacteria"/>
</dbReference>
<dbReference type="Pfam" id="PF22483">
    <property type="entry name" value="Mu-transpos_C_2"/>
    <property type="match status" value="1"/>
</dbReference>
<evidence type="ECO:0000313" key="4">
    <source>
        <dbReference type="Proteomes" id="UP000016662"/>
    </source>
</evidence>
<protein>
    <submittedName>
        <fullName evidence="3">Integrase core domain protein</fullName>
    </submittedName>
</protein>
<dbReference type="NCBIfam" id="NF033546">
    <property type="entry name" value="transpos_IS21"/>
    <property type="match status" value="1"/>
</dbReference>
<dbReference type="GO" id="GO:0003677">
    <property type="term" value="F:DNA binding"/>
    <property type="evidence" value="ECO:0007669"/>
    <property type="project" value="InterPro"/>
</dbReference>
<comment type="caution">
    <text evidence="3">The sequence shown here is derived from an EMBL/GenBank/DDBJ whole genome shotgun (WGS) entry which is preliminary data.</text>
</comment>
<name>U2KFQ3_9FIRM</name>
<dbReference type="InterPro" id="IPR001584">
    <property type="entry name" value="Integrase_cat-core"/>
</dbReference>
<dbReference type="CDD" id="cd00093">
    <property type="entry name" value="HTH_XRE"/>
    <property type="match status" value="1"/>
</dbReference>
<feature type="domain" description="HTH cro/C1-type" evidence="1">
    <location>
        <begin position="7"/>
        <end position="35"/>
    </location>
</feature>
<feature type="domain" description="Integrase catalytic" evidence="2">
    <location>
        <begin position="120"/>
        <end position="273"/>
    </location>
</feature>